<dbReference type="EMBL" id="JASCXX010000006">
    <property type="protein sequence ID" value="MDI6448677.1"/>
    <property type="molecule type" value="Genomic_DNA"/>
</dbReference>
<keyword evidence="6" id="KW-1185">Reference proteome</keyword>
<dbReference type="Gene3D" id="1.10.10.60">
    <property type="entry name" value="Homeodomain-like"/>
    <property type="match status" value="1"/>
</dbReference>
<dbReference type="InterPro" id="IPR015292">
    <property type="entry name" value="Tscrpt_reg_YbiH_C"/>
</dbReference>
<dbReference type="InterPro" id="IPR001647">
    <property type="entry name" value="HTH_TetR"/>
</dbReference>
<evidence type="ECO:0000313" key="6">
    <source>
        <dbReference type="Proteomes" id="UP001431776"/>
    </source>
</evidence>
<dbReference type="PANTHER" id="PTHR30055">
    <property type="entry name" value="HTH-TYPE TRANSCRIPTIONAL REGULATOR RUTR"/>
    <property type="match status" value="1"/>
</dbReference>
<feature type="DNA-binding region" description="H-T-H motif" evidence="2">
    <location>
        <begin position="33"/>
        <end position="52"/>
    </location>
</feature>
<evidence type="ECO:0000256" key="2">
    <source>
        <dbReference type="PROSITE-ProRule" id="PRU00335"/>
    </source>
</evidence>
<name>A0AAW6TW70_9BACT</name>
<dbReference type="Pfam" id="PF09209">
    <property type="entry name" value="CecR_C"/>
    <property type="match status" value="1"/>
</dbReference>
<dbReference type="SUPFAM" id="SSF48498">
    <property type="entry name" value="Tetracyclin repressor-like, C-terminal domain"/>
    <property type="match status" value="1"/>
</dbReference>
<evidence type="ECO:0000313" key="5">
    <source>
        <dbReference type="EMBL" id="MDI6448677.1"/>
    </source>
</evidence>
<dbReference type="GO" id="GO:0000976">
    <property type="term" value="F:transcription cis-regulatory region binding"/>
    <property type="evidence" value="ECO:0007669"/>
    <property type="project" value="TreeGrafter"/>
</dbReference>
<dbReference type="RefSeq" id="WP_349244087.1">
    <property type="nucleotide sequence ID" value="NZ_JASCXX010000006.1"/>
</dbReference>
<evidence type="ECO:0000256" key="1">
    <source>
        <dbReference type="ARBA" id="ARBA00023125"/>
    </source>
</evidence>
<evidence type="ECO:0000256" key="3">
    <source>
        <dbReference type="SAM" id="MobiDB-lite"/>
    </source>
</evidence>
<dbReference type="Pfam" id="PF00440">
    <property type="entry name" value="TetR_N"/>
    <property type="match status" value="1"/>
</dbReference>
<feature type="region of interest" description="Disordered" evidence="3">
    <location>
        <begin position="217"/>
        <end position="236"/>
    </location>
</feature>
<reference evidence="5" key="1">
    <citation type="submission" date="2023-05" db="EMBL/GenBank/DDBJ databases">
        <title>Anaerotaeda fermentans gen. nov., sp. nov., a novel anaerobic planctomycete of the new family within the order Sedimentisphaerales isolated from Taman Peninsula, Russia.</title>
        <authorList>
            <person name="Khomyakova M.A."/>
            <person name="Merkel A.Y."/>
            <person name="Slobodkin A.I."/>
        </authorList>
    </citation>
    <scope>NUCLEOTIDE SEQUENCE</scope>
    <source>
        <strain evidence="5">M17dextr</strain>
    </source>
</reference>
<sequence length="236" mass="26367">MKKKLRKDAQATRGRLLAAAAEVFAAKGYWEATHAEICERAGTNTASVNYHFGSKENLYVEAWQHSHDESMRAHPPDGGVSPEAAPEERLYGRILAFMHRITDPDNHEIEIVHKEMANPTGLLMGAMQRTIESERQCTLALVRELLGAKASERAVCLCEMSLMSQCFGPMLHLRHRKMPPGMPRPPAPLAELSVEQLADHIVQFTLAGIRGIRENLKNAKASGTRRQPRKTASRRE</sequence>
<dbReference type="PRINTS" id="PR00455">
    <property type="entry name" value="HTHTETR"/>
</dbReference>
<keyword evidence="1 2" id="KW-0238">DNA-binding</keyword>
<dbReference type="PROSITE" id="PS50977">
    <property type="entry name" value="HTH_TETR_2"/>
    <property type="match status" value="1"/>
</dbReference>
<protein>
    <submittedName>
        <fullName evidence="5">CerR family C-terminal domain-containing protein</fullName>
    </submittedName>
</protein>
<dbReference type="SUPFAM" id="SSF46689">
    <property type="entry name" value="Homeodomain-like"/>
    <property type="match status" value="1"/>
</dbReference>
<dbReference type="GO" id="GO:0003700">
    <property type="term" value="F:DNA-binding transcription factor activity"/>
    <property type="evidence" value="ECO:0007669"/>
    <property type="project" value="TreeGrafter"/>
</dbReference>
<organism evidence="5 6">
    <name type="scientific">Anaerobaca lacustris</name>
    <dbReference type="NCBI Taxonomy" id="3044600"/>
    <lineage>
        <taxon>Bacteria</taxon>
        <taxon>Pseudomonadati</taxon>
        <taxon>Planctomycetota</taxon>
        <taxon>Phycisphaerae</taxon>
        <taxon>Sedimentisphaerales</taxon>
        <taxon>Anaerobacaceae</taxon>
        <taxon>Anaerobaca</taxon>
    </lineage>
</organism>
<evidence type="ECO:0000259" key="4">
    <source>
        <dbReference type="PROSITE" id="PS50977"/>
    </source>
</evidence>
<comment type="caution">
    <text evidence="5">The sequence shown here is derived from an EMBL/GenBank/DDBJ whole genome shotgun (WGS) entry which is preliminary data.</text>
</comment>
<accession>A0AAW6TW70</accession>
<feature type="compositionally biased region" description="Basic residues" evidence="3">
    <location>
        <begin position="226"/>
        <end position="236"/>
    </location>
</feature>
<dbReference type="InterPro" id="IPR036271">
    <property type="entry name" value="Tet_transcr_reg_TetR-rel_C_sf"/>
</dbReference>
<gene>
    <name evidence="5" type="ORF">QJ522_06445</name>
</gene>
<dbReference type="InterPro" id="IPR009057">
    <property type="entry name" value="Homeodomain-like_sf"/>
</dbReference>
<dbReference type="Gene3D" id="1.10.357.10">
    <property type="entry name" value="Tetracycline Repressor, domain 2"/>
    <property type="match status" value="1"/>
</dbReference>
<dbReference type="AlphaFoldDB" id="A0AAW6TW70"/>
<feature type="domain" description="HTH tetR-type" evidence="4">
    <location>
        <begin position="10"/>
        <end position="70"/>
    </location>
</feature>
<dbReference type="PANTHER" id="PTHR30055:SF226">
    <property type="entry name" value="HTH-TYPE TRANSCRIPTIONAL REGULATOR PKSA"/>
    <property type="match status" value="1"/>
</dbReference>
<dbReference type="InterPro" id="IPR050109">
    <property type="entry name" value="HTH-type_TetR-like_transc_reg"/>
</dbReference>
<dbReference type="Proteomes" id="UP001431776">
    <property type="component" value="Unassembled WGS sequence"/>
</dbReference>
<proteinExistence type="predicted"/>